<gene>
    <name evidence="2" type="ORF">WKI68_33535</name>
</gene>
<organism evidence="2 3">
    <name type="scientific">Streptomyces caledonius</name>
    <dbReference type="NCBI Taxonomy" id="3134107"/>
    <lineage>
        <taxon>Bacteria</taxon>
        <taxon>Bacillati</taxon>
        <taxon>Actinomycetota</taxon>
        <taxon>Actinomycetes</taxon>
        <taxon>Kitasatosporales</taxon>
        <taxon>Streptomycetaceae</taxon>
        <taxon>Streptomyces</taxon>
    </lineage>
</organism>
<proteinExistence type="predicted"/>
<keyword evidence="3" id="KW-1185">Reference proteome</keyword>
<evidence type="ECO:0000313" key="3">
    <source>
        <dbReference type="Proteomes" id="UP001382904"/>
    </source>
</evidence>
<feature type="transmembrane region" description="Helical" evidence="1">
    <location>
        <begin position="36"/>
        <end position="58"/>
    </location>
</feature>
<protein>
    <submittedName>
        <fullName evidence="2">Uncharacterized protein</fullName>
    </submittedName>
</protein>
<dbReference type="EMBL" id="JBBKAM010000002">
    <property type="protein sequence ID" value="MEJ8644856.1"/>
    <property type="molecule type" value="Genomic_DNA"/>
</dbReference>
<accession>A0ABU8UBE9</accession>
<keyword evidence="1" id="KW-1133">Transmembrane helix</keyword>
<name>A0ABU8UBE9_9ACTN</name>
<keyword evidence="1" id="KW-0472">Membrane</keyword>
<dbReference type="Proteomes" id="UP001382904">
    <property type="component" value="Unassembled WGS sequence"/>
</dbReference>
<keyword evidence="1" id="KW-0812">Transmembrane</keyword>
<sequence length="81" mass="8347">MALAATVPYLALKTAWLAGSQIGIPAGSVLSEPGLFLTVANSVTLAMDACVILLVLVLTRPWAYGCRPCCSPSRCSPPPAC</sequence>
<reference evidence="2 3" key="1">
    <citation type="submission" date="2024-03" db="EMBL/GenBank/DDBJ databases">
        <title>Novel Streptomyces species of biotechnological and ecological value are a feature of Machair soil.</title>
        <authorList>
            <person name="Prole J.R."/>
            <person name="Goodfellow M."/>
            <person name="Allenby N."/>
            <person name="Ward A.C."/>
        </authorList>
    </citation>
    <scope>NUCLEOTIDE SEQUENCE [LARGE SCALE GENOMIC DNA]</scope>
    <source>
        <strain evidence="2 3">MS1.HAVA.3</strain>
    </source>
</reference>
<evidence type="ECO:0000256" key="1">
    <source>
        <dbReference type="SAM" id="Phobius"/>
    </source>
</evidence>
<comment type="caution">
    <text evidence="2">The sequence shown here is derived from an EMBL/GenBank/DDBJ whole genome shotgun (WGS) entry which is preliminary data.</text>
</comment>
<evidence type="ECO:0000313" key="2">
    <source>
        <dbReference type="EMBL" id="MEJ8644856.1"/>
    </source>
</evidence>